<comment type="caution">
    <text evidence="1">The sequence shown here is derived from an EMBL/GenBank/DDBJ whole genome shotgun (WGS) entry which is preliminary data.</text>
</comment>
<accession>A0AAE2UTH6</accession>
<proteinExistence type="predicted"/>
<gene>
    <name evidence="1" type="ORF">IEI95_008985</name>
</gene>
<dbReference type="AlphaFoldDB" id="A0AAE2UTH6"/>
<sequence>MIDGKTTDGPDADMPQTLILLREPTQMGVGAGIKFSTFCNYVAAIENSKIDPGCRTNITLPAALTSVK</sequence>
<organism evidence="1 2">
    <name type="scientific">Agrobacterium vitis</name>
    <name type="common">Rhizobium vitis</name>
    <dbReference type="NCBI Taxonomy" id="373"/>
    <lineage>
        <taxon>Bacteria</taxon>
        <taxon>Pseudomonadati</taxon>
        <taxon>Pseudomonadota</taxon>
        <taxon>Alphaproteobacteria</taxon>
        <taxon>Hyphomicrobiales</taxon>
        <taxon>Rhizobiaceae</taxon>
        <taxon>Rhizobium/Agrobacterium group</taxon>
        <taxon>Agrobacterium</taxon>
    </lineage>
</organism>
<protein>
    <submittedName>
        <fullName evidence="1">Uncharacterized protein</fullName>
    </submittedName>
</protein>
<dbReference type="RefSeq" id="WP_194416434.1">
    <property type="nucleotide sequence ID" value="NZ_JACXXJ020000004.1"/>
</dbReference>
<evidence type="ECO:0000313" key="1">
    <source>
        <dbReference type="EMBL" id="MBF2714361.1"/>
    </source>
</evidence>
<geneLocation type="plasmid" evidence="1">
    <name>unnamed3</name>
</geneLocation>
<name>A0AAE2UTH6_AGRVI</name>
<dbReference type="EMBL" id="JACXXJ020000004">
    <property type="protein sequence ID" value="MBF2714361.1"/>
    <property type="molecule type" value="Genomic_DNA"/>
</dbReference>
<keyword evidence="1" id="KW-0614">Plasmid</keyword>
<dbReference type="Proteomes" id="UP000655037">
    <property type="component" value="Unassembled WGS sequence"/>
</dbReference>
<reference evidence="1" key="1">
    <citation type="submission" date="2020-11" db="EMBL/GenBank/DDBJ databases">
        <title>Agrobacterium vitis strain K377 genome.</title>
        <authorList>
            <person name="Xi H."/>
        </authorList>
    </citation>
    <scope>NUCLEOTIDE SEQUENCE</scope>
    <source>
        <strain evidence="1">K377</strain>
        <plasmid evidence="1">unnamed3</plasmid>
    </source>
</reference>
<evidence type="ECO:0000313" key="2">
    <source>
        <dbReference type="Proteomes" id="UP000655037"/>
    </source>
</evidence>